<dbReference type="SFLD" id="SFLDS00003">
    <property type="entry name" value="Haloacid_Dehalogenase"/>
    <property type="match status" value="1"/>
</dbReference>
<dbReference type="PANTHER" id="PTHR43316:SF3">
    <property type="entry name" value="HALOACID DEHALOGENASE, TYPE II (AFU_ORTHOLOGUE AFUA_2G07750)-RELATED"/>
    <property type="match status" value="1"/>
</dbReference>
<dbReference type="Pfam" id="PF00702">
    <property type="entry name" value="Hydrolase"/>
    <property type="match status" value="1"/>
</dbReference>
<dbReference type="NCBIfam" id="TIGR01549">
    <property type="entry name" value="HAD-SF-IA-v1"/>
    <property type="match status" value="1"/>
</dbReference>
<evidence type="ECO:0000313" key="2">
    <source>
        <dbReference type="EMBL" id="MBB6170380.1"/>
    </source>
</evidence>
<dbReference type="SFLD" id="SFLDG01129">
    <property type="entry name" value="C1.5:_HAD__Beta-PGM__Phosphata"/>
    <property type="match status" value="1"/>
</dbReference>
<dbReference type="AlphaFoldDB" id="A0A7W9YDX0"/>
<gene>
    <name evidence="2" type="ORF">HNR23_000440</name>
</gene>
<evidence type="ECO:0000313" key="3">
    <source>
        <dbReference type="Proteomes" id="UP000546642"/>
    </source>
</evidence>
<dbReference type="GO" id="GO:0016787">
    <property type="term" value="F:hydrolase activity"/>
    <property type="evidence" value="ECO:0007669"/>
    <property type="project" value="UniProtKB-KW"/>
</dbReference>
<dbReference type="InterPro" id="IPR036412">
    <property type="entry name" value="HAD-like_sf"/>
</dbReference>
<organism evidence="2 3">
    <name type="scientific">Nocardiopsis mwathae</name>
    <dbReference type="NCBI Taxonomy" id="1472723"/>
    <lineage>
        <taxon>Bacteria</taxon>
        <taxon>Bacillati</taxon>
        <taxon>Actinomycetota</taxon>
        <taxon>Actinomycetes</taxon>
        <taxon>Streptosporangiales</taxon>
        <taxon>Nocardiopsidaceae</taxon>
        <taxon>Nocardiopsis</taxon>
    </lineage>
</organism>
<dbReference type="Gene3D" id="3.40.50.1000">
    <property type="entry name" value="HAD superfamily/HAD-like"/>
    <property type="match status" value="1"/>
</dbReference>
<dbReference type="InterPro" id="IPR051540">
    <property type="entry name" value="S-2-haloacid_dehalogenase"/>
</dbReference>
<sequence>MMIRSVVFDVGETLIDETRIFARWADRLGVPRLAFFGLMGGMLTQGRELTDAFRAVKPGFDLDAESAAWRAEEPHSLRESFDEGDLYPDVRPALAALRGMGLQLIIAGNQPLSAAPALEAMNLPVEQIHVSDAWGVAKPDPAFFTRVGEVAGVGHGEILYVGDRLDNDVVPAQEAGMRAALLRRGMLGYLHAGRPDARRADVLLDGLDELPEWIAEQG</sequence>
<dbReference type="Proteomes" id="UP000546642">
    <property type="component" value="Unassembled WGS sequence"/>
</dbReference>
<dbReference type="SUPFAM" id="SSF56784">
    <property type="entry name" value="HAD-like"/>
    <property type="match status" value="1"/>
</dbReference>
<accession>A0A7W9YDX0</accession>
<dbReference type="EMBL" id="JACHDS010000001">
    <property type="protein sequence ID" value="MBB6170380.1"/>
    <property type="molecule type" value="Genomic_DNA"/>
</dbReference>
<keyword evidence="3" id="KW-1185">Reference proteome</keyword>
<dbReference type="InterPro" id="IPR006439">
    <property type="entry name" value="HAD-SF_hydro_IA"/>
</dbReference>
<name>A0A7W9YDX0_9ACTN</name>
<reference evidence="2 3" key="1">
    <citation type="submission" date="2020-08" db="EMBL/GenBank/DDBJ databases">
        <title>Sequencing the genomes of 1000 actinobacteria strains.</title>
        <authorList>
            <person name="Klenk H.-P."/>
        </authorList>
    </citation>
    <scope>NUCLEOTIDE SEQUENCE [LARGE SCALE GENOMIC DNA]</scope>
    <source>
        <strain evidence="2 3">DSM 46659</strain>
    </source>
</reference>
<dbReference type="InterPro" id="IPR023214">
    <property type="entry name" value="HAD_sf"/>
</dbReference>
<keyword evidence="1 2" id="KW-0378">Hydrolase</keyword>
<evidence type="ECO:0000256" key="1">
    <source>
        <dbReference type="ARBA" id="ARBA00022801"/>
    </source>
</evidence>
<dbReference type="PANTHER" id="PTHR43316">
    <property type="entry name" value="HYDROLASE, HALOACID DELAHOGENASE-RELATED"/>
    <property type="match status" value="1"/>
</dbReference>
<protein>
    <submittedName>
        <fullName evidence="2">HAD superfamily hydrolase (TIGR01549 family)</fullName>
    </submittedName>
</protein>
<proteinExistence type="predicted"/>
<comment type="caution">
    <text evidence="2">The sequence shown here is derived from an EMBL/GenBank/DDBJ whole genome shotgun (WGS) entry which is preliminary data.</text>
</comment>